<evidence type="ECO:0000313" key="4">
    <source>
        <dbReference type="Proteomes" id="UP000076842"/>
    </source>
</evidence>
<sequence length="123" mass="13261">MSPSCRCRRPLVLLCSCACARMSDPTPVPSPPTTPVHPQLYAPSPPAPHAQSSPLASLLYCSVPPSSCSHLPPRCPGRERERERGDRHSVSPGSAPTTHQWALSLRARMAMQLAGTTTVLRSR</sequence>
<dbReference type="AlphaFoldDB" id="A0A165FUS3"/>
<keyword evidence="2" id="KW-0732">Signal</keyword>
<feature type="signal peptide" evidence="2">
    <location>
        <begin position="1"/>
        <end position="25"/>
    </location>
</feature>
<feature type="region of interest" description="Disordered" evidence="1">
    <location>
        <begin position="25"/>
        <end position="53"/>
    </location>
</feature>
<evidence type="ECO:0000256" key="2">
    <source>
        <dbReference type="SAM" id="SignalP"/>
    </source>
</evidence>
<accession>A0A165FUS3</accession>
<protein>
    <recommendedName>
        <fullName evidence="5">Secreted protein</fullName>
    </recommendedName>
</protein>
<feature type="compositionally biased region" description="Basic and acidic residues" evidence="1">
    <location>
        <begin position="76"/>
        <end position="89"/>
    </location>
</feature>
<keyword evidence="4" id="KW-1185">Reference proteome</keyword>
<evidence type="ECO:0000256" key="1">
    <source>
        <dbReference type="SAM" id="MobiDB-lite"/>
    </source>
</evidence>
<evidence type="ECO:0000313" key="3">
    <source>
        <dbReference type="EMBL" id="KZT57226.1"/>
    </source>
</evidence>
<feature type="region of interest" description="Disordered" evidence="1">
    <location>
        <begin position="66"/>
        <end position="99"/>
    </location>
</feature>
<evidence type="ECO:0008006" key="5">
    <source>
        <dbReference type="Google" id="ProtNLM"/>
    </source>
</evidence>
<reference evidence="3 4" key="1">
    <citation type="journal article" date="2016" name="Mol. Biol. Evol.">
        <title>Comparative Genomics of Early-Diverging Mushroom-Forming Fungi Provides Insights into the Origins of Lignocellulose Decay Capabilities.</title>
        <authorList>
            <person name="Nagy L.G."/>
            <person name="Riley R."/>
            <person name="Tritt A."/>
            <person name="Adam C."/>
            <person name="Daum C."/>
            <person name="Floudas D."/>
            <person name="Sun H."/>
            <person name="Yadav J.S."/>
            <person name="Pangilinan J."/>
            <person name="Larsson K.H."/>
            <person name="Matsuura K."/>
            <person name="Barry K."/>
            <person name="Labutti K."/>
            <person name="Kuo R."/>
            <person name="Ohm R.A."/>
            <person name="Bhattacharya S.S."/>
            <person name="Shirouzu T."/>
            <person name="Yoshinaga Y."/>
            <person name="Martin F.M."/>
            <person name="Grigoriev I.V."/>
            <person name="Hibbett D.S."/>
        </authorList>
    </citation>
    <scope>NUCLEOTIDE SEQUENCE [LARGE SCALE GENOMIC DNA]</scope>
    <source>
        <strain evidence="3 4">HHB12733</strain>
    </source>
</reference>
<organism evidence="3 4">
    <name type="scientific">Calocera cornea HHB12733</name>
    <dbReference type="NCBI Taxonomy" id="1353952"/>
    <lineage>
        <taxon>Eukaryota</taxon>
        <taxon>Fungi</taxon>
        <taxon>Dikarya</taxon>
        <taxon>Basidiomycota</taxon>
        <taxon>Agaricomycotina</taxon>
        <taxon>Dacrymycetes</taxon>
        <taxon>Dacrymycetales</taxon>
        <taxon>Dacrymycetaceae</taxon>
        <taxon>Calocera</taxon>
    </lineage>
</organism>
<gene>
    <name evidence="3" type="ORF">CALCODRAFT_496344</name>
</gene>
<proteinExistence type="predicted"/>
<dbReference type="Proteomes" id="UP000076842">
    <property type="component" value="Unassembled WGS sequence"/>
</dbReference>
<feature type="compositionally biased region" description="Pro residues" evidence="1">
    <location>
        <begin position="26"/>
        <end position="35"/>
    </location>
</feature>
<dbReference type="InParanoid" id="A0A165FUS3"/>
<dbReference type="EMBL" id="KV423966">
    <property type="protein sequence ID" value="KZT57226.1"/>
    <property type="molecule type" value="Genomic_DNA"/>
</dbReference>
<name>A0A165FUS3_9BASI</name>
<feature type="chain" id="PRO_5007857922" description="Secreted protein" evidence="2">
    <location>
        <begin position="26"/>
        <end position="123"/>
    </location>
</feature>